<dbReference type="GO" id="GO:0005829">
    <property type="term" value="C:cytosol"/>
    <property type="evidence" value="ECO:0007669"/>
    <property type="project" value="TreeGrafter"/>
</dbReference>
<feature type="domain" description="CheW-like" evidence="1">
    <location>
        <begin position="13"/>
        <end position="157"/>
    </location>
</feature>
<proteinExistence type="predicted"/>
<dbReference type="GO" id="GO:0006935">
    <property type="term" value="P:chemotaxis"/>
    <property type="evidence" value="ECO:0007669"/>
    <property type="project" value="InterPro"/>
</dbReference>
<dbReference type="SUPFAM" id="SSF50341">
    <property type="entry name" value="CheW-like"/>
    <property type="match status" value="1"/>
</dbReference>
<dbReference type="PANTHER" id="PTHR22617">
    <property type="entry name" value="CHEMOTAXIS SENSOR HISTIDINE KINASE-RELATED"/>
    <property type="match status" value="1"/>
</dbReference>
<gene>
    <name evidence="2" type="ORF">PT85_00430</name>
</gene>
<evidence type="ECO:0000313" key="2">
    <source>
        <dbReference type="EMBL" id="KHO66097.1"/>
    </source>
</evidence>
<dbReference type="InterPro" id="IPR039315">
    <property type="entry name" value="CheW"/>
</dbReference>
<sequence>MSSERNAGTALQAGQYLMFTLGEETFGCRIACIREIIECPPMTAIPLTPAFLRGVINLRGAVVPVIDLSVRFERGRTALAERTCIVIVEVAGAEGPQLLGVIVDGVTEVLEVDTADLEMRPSLGGGIRADFVAGMIRQGDQFVLALDMDKVLSGDELARLVDIQQQARGEQAREGALN</sequence>
<dbReference type="InterPro" id="IPR002545">
    <property type="entry name" value="CheW-lke_dom"/>
</dbReference>
<evidence type="ECO:0000313" key="3">
    <source>
        <dbReference type="Proteomes" id="UP000030980"/>
    </source>
</evidence>
<organism evidence="2 3">
    <name type="scientific">Pseudomonas flexibilis</name>
    <dbReference type="NCBI Taxonomy" id="706570"/>
    <lineage>
        <taxon>Bacteria</taxon>
        <taxon>Pseudomonadati</taxon>
        <taxon>Pseudomonadota</taxon>
        <taxon>Gammaproteobacteria</taxon>
        <taxon>Pseudomonadales</taxon>
        <taxon>Pseudomonadaceae</taxon>
        <taxon>Pseudomonas</taxon>
    </lineage>
</organism>
<accession>A0A0B3C3L8</accession>
<dbReference type="Gene3D" id="2.30.30.40">
    <property type="entry name" value="SH3 Domains"/>
    <property type="match status" value="1"/>
</dbReference>
<dbReference type="STRING" id="706570.PT85_00430"/>
<dbReference type="RefSeq" id="WP_039605649.1">
    <property type="nucleotide sequence ID" value="NZ_FMUP01000008.1"/>
</dbReference>
<keyword evidence="3" id="KW-1185">Reference proteome</keyword>
<dbReference type="OrthoDB" id="9790406at2"/>
<dbReference type="GO" id="GO:0007165">
    <property type="term" value="P:signal transduction"/>
    <property type="evidence" value="ECO:0007669"/>
    <property type="project" value="InterPro"/>
</dbReference>
<dbReference type="EMBL" id="JTAK01000001">
    <property type="protein sequence ID" value="KHO66097.1"/>
    <property type="molecule type" value="Genomic_DNA"/>
</dbReference>
<dbReference type="InterPro" id="IPR036061">
    <property type="entry name" value="CheW-like_dom_sf"/>
</dbReference>
<dbReference type="Pfam" id="PF01584">
    <property type="entry name" value="CheW"/>
    <property type="match status" value="1"/>
</dbReference>
<dbReference type="PANTHER" id="PTHR22617:SF41">
    <property type="entry name" value="CHEMOTAXIS SIGNAL TRANSDUCTION SYSTEM ADAPTOR PROTEIN CHEW"/>
    <property type="match status" value="1"/>
</dbReference>
<reference evidence="2 3" key="1">
    <citation type="submission" date="2014-11" db="EMBL/GenBank/DDBJ databases">
        <title>Genome sequence of Pseudomonas tuomuerensis JCM 14085.</title>
        <authorList>
            <person name="Shin S.-K."/>
            <person name="Yi H."/>
        </authorList>
    </citation>
    <scope>NUCLEOTIDE SEQUENCE [LARGE SCALE GENOMIC DNA]</scope>
    <source>
        <strain evidence="2 3">JCM 14085</strain>
    </source>
</reference>
<dbReference type="AlphaFoldDB" id="A0A0B3C3L8"/>
<evidence type="ECO:0000259" key="1">
    <source>
        <dbReference type="PROSITE" id="PS50851"/>
    </source>
</evidence>
<name>A0A0B3C3L8_9PSED</name>
<dbReference type="Gene3D" id="2.40.50.180">
    <property type="entry name" value="CheA-289, Domain 4"/>
    <property type="match status" value="1"/>
</dbReference>
<dbReference type="PROSITE" id="PS50851">
    <property type="entry name" value="CHEW"/>
    <property type="match status" value="1"/>
</dbReference>
<dbReference type="SMART" id="SM00260">
    <property type="entry name" value="CheW"/>
    <property type="match status" value="1"/>
</dbReference>
<protein>
    <recommendedName>
        <fullName evidence="1">CheW-like domain-containing protein</fullName>
    </recommendedName>
</protein>
<comment type="caution">
    <text evidence="2">The sequence shown here is derived from an EMBL/GenBank/DDBJ whole genome shotgun (WGS) entry which is preliminary data.</text>
</comment>
<dbReference type="Proteomes" id="UP000030980">
    <property type="component" value="Unassembled WGS sequence"/>
</dbReference>